<comment type="caution">
    <text evidence="2">The sequence shown here is derived from an EMBL/GenBank/DDBJ whole genome shotgun (WGS) entry which is preliminary data.</text>
</comment>
<keyword evidence="1" id="KW-0732">Signal</keyword>
<protein>
    <submittedName>
        <fullName evidence="2">Uncharacterized protein</fullName>
    </submittedName>
</protein>
<gene>
    <name evidence="2" type="ORF">CN311_11455</name>
</gene>
<evidence type="ECO:0000256" key="1">
    <source>
        <dbReference type="SAM" id="SignalP"/>
    </source>
</evidence>
<feature type="chain" id="PRO_5012133712" evidence="1">
    <location>
        <begin position="18"/>
        <end position="184"/>
    </location>
</feature>
<organism evidence="2 3">
    <name type="scientific">Mesorhizobium sanjuanii</name>
    <dbReference type="NCBI Taxonomy" id="2037900"/>
    <lineage>
        <taxon>Bacteria</taxon>
        <taxon>Pseudomonadati</taxon>
        <taxon>Pseudomonadota</taxon>
        <taxon>Alphaproteobacteria</taxon>
        <taxon>Hyphomicrobiales</taxon>
        <taxon>Phyllobacteriaceae</taxon>
        <taxon>Mesorhizobium</taxon>
    </lineage>
</organism>
<dbReference type="Proteomes" id="UP000219182">
    <property type="component" value="Unassembled WGS sequence"/>
</dbReference>
<dbReference type="RefSeq" id="WP_097573777.1">
    <property type="nucleotide sequence ID" value="NZ_NWQG01000056.1"/>
</dbReference>
<keyword evidence="3" id="KW-1185">Reference proteome</keyword>
<accession>A0A2A6FGA5</accession>
<reference evidence="2 3" key="1">
    <citation type="submission" date="2017-09" db="EMBL/GenBank/DDBJ databases">
        <title>Mesorhizobum sanjuanii sp. nov. isolated from nodules of Lotus tenuis in saline-alkaline lowlands of Flooding Pampa.</title>
        <authorList>
            <person name="Sannazzaro A.I."/>
            <person name="Torres Tejerizo G.A."/>
            <person name="Fontana F."/>
            <person name="Cumpa Velazquez L.M."/>
            <person name="Hansen L."/>
            <person name="Pistorio M."/>
            <person name="Estrella M.J."/>
        </authorList>
    </citation>
    <scope>NUCLEOTIDE SEQUENCE [LARGE SCALE GENOMIC DNA]</scope>
    <source>
        <strain evidence="2 3">BSA136</strain>
    </source>
</reference>
<feature type="signal peptide" evidence="1">
    <location>
        <begin position="1"/>
        <end position="17"/>
    </location>
</feature>
<evidence type="ECO:0000313" key="3">
    <source>
        <dbReference type="Proteomes" id="UP000219182"/>
    </source>
</evidence>
<sequence length="184" mass="19128">MKSAILSSVLPMTVALAATAGLAGKALGAEPDKQFFRSVEGKWVGPGEIVAGKYKGTKFTCSFTGSTPDGKVGMSLDGGCRVGVFTQQMSATVQHKGRQGYKGSFMGGAAGSGLDIIGGNVVDPHKVVFTINRNQLRGVMQALVPDDNSMTVTVAVRVDEQLVPVIGMKLKRIDAVEVGSISPN</sequence>
<name>A0A2A6FGA5_9HYPH</name>
<dbReference type="AlphaFoldDB" id="A0A2A6FGA5"/>
<proteinExistence type="predicted"/>
<dbReference type="EMBL" id="NWQG01000056">
    <property type="protein sequence ID" value="PDQ20990.1"/>
    <property type="molecule type" value="Genomic_DNA"/>
</dbReference>
<evidence type="ECO:0000313" key="2">
    <source>
        <dbReference type="EMBL" id="PDQ20990.1"/>
    </source>
</evidence>